<evidence type="ECO:0000313" key="6">
    <source>
        <dbReference type="Proteomes" id="UP000319143"/>
    </source>
</evidence>
<reference evidence="5 6" key="1">
    <citation type="submission" date="2019-02" db="EMBL/GenBank/DDBJ databases">
        <title>Deep-cultivation of Planctomycetes and their phenomic and genomic characterization uncovers novel biology.</title>
        <authorList>
            <person name="Wiegand S."/>
            <person name="Jogler M."/>
            <person name="Boedeker C."/>
            <person name="Pinto D."/>
            <person name="Vollmers J."/>
            <person name="Rivas-Marin E."/>
            <person name="Kohn T."/>
            <person name="Peeters S.H."/>
            <person name="Heuer A."/>
            <person name="Rast P."/>
            <person name="Oberbeckmann S."/>
            <person name="Bunk B."/>
            <person name="Jeske O."/>
            <person name="Meyerdierks A."/>
            <person name="Storesund J.E."/>
            <person name="Kallscheuer N."/>
            <person name="Luecker S."/>
            <person name="Lage O.M."/>
            <person name="Pohl T."/>
            <person name="Merkel B.J."/>
            <person name="Hornburger P."/>
            <person name="Mueller R.-W."/>
            <person name="Bruemmer F."/>
            <person name="Labrenz M."/>
            <person name="Spormann A.M."/>
            <person name="Op Den Camp H."/>
            <person name="Overmann J."/>
            <person name="Amann R."/>
            <person name="Jetten M.S.M."/>
            <person name="Mascher T."/>
            <person name="Medema M.H."/>
            <person name="Devos D.P."/>
            <person name="Kaster A.-K."/>
            <person name="Ovreas L."/>
            <person name="Rohde M."/>
            <person name="Galperin M.Y."/>
            <person name="Jogler C."/>
        </authorList>
    </citation>
    <scope>NUCLEOTIDE SEQUENCE [LARGE SCALE GENOMIC DNA]</scope>
    <source>
        <strain evidence="5 6">Poly41</strain>
    </source>
</reference>
<dbReference type="CDD" id="cd13635">
    <property type="entry name" value="PBP2_Ttha1568_Mqnd"/>
    <property type="match status" value="1"/>
</dbReference>
<dbReference type="SUPFAM" id="SSF53850">
    <property type="entry name" value="Periplasmic binding protein-like II"/>
    <property type="match status" value="1"/>
</dbReference>
<feature type="active site" description="Proton acceptor" evidence="4">
    <location>
        <position position="153"/>
    </location>
</feature>
<comment type="caution">
    <text evidence="4">Lacks conserved residue(s) required for the propagation of feature annotation.</text>
</comment>
<dbReference type="UniPathway" id="UPA00079"/>
<evidence type="ECO:0000256" key="2">
    <source>
        <dbReference type="ARBA" id="ARBA00022428"/>
    </source>
</evidence>
<dbReference type="RefSeq" id="WP_146525070.1">
    <property type="nucleotide sequence ID" value="NZ_SJPV01000002.1"/>
</dbReference>
<comment type="similarity">
    <text evidence="4">Belongs to the MqnA/MqnD family. MqnD subfamily.</text>
</comment>
<dbReference type="EMBL" id="SJPV01000002">
    <property type="protein sequence ID" value="TWU40454.1"/>
    <property type="molecule type" value="Genomic_DNA"/>
</dbReference>
<sequence>MKQQTIELGISTCPNDTFTFHALMHRLVDWRGLDFRVHLHDIQELNDSLFRGKFDVAKTSFHAALLLADQTMVLPTGAALGFGVGPLLLSSSPQRLNAPTDPQQIVLCPGRHTTASLLFKLFYRDTATVRQCVFSEIMPRLKRGEADYGVCIHEGRFTWETERLGCVVDLGTQWESETHCPLPLGGLVARRSLPAETIATIQSVVEESLRYALADRSSALPTMRRYAQFFDDDILMQHVDLYVNEWTVNLGEIGGRALSELSNRAAAAGIQSRGIEVFCPGKDC</sequence>
<dbReference type="PANTHER" id="PTHR37167">
    <property type="entry name" value="1,4-DIHYDROXY-6-NAPHTOATE SYNTHASE"/>
    <property type="match status" value="1"/>
</dbReference>
<dbReference type="HAMAP" id="MF_00996">
    <property type="entry name" value="MqnD"/>
    <property type="match status" value="1"/>
</dbReference>
<dbReference type="Gene3D" id="3.40.190.10">
    <property type="entry name" value="Periplasmic binding protein-like II"/>
    <property type="match status" value="2"/>
</dbReference>
<organism evidence="5 6">
    <name type="scientific">Novipirellula artificiosorum</name>
    <dbReference type="NCBI Taxonomy" id="2528016"/>
    <lineage>
        <taxon>Bacteria</taxon>
        <taxon>Pseudomonadati</taxon>
        <taxon>Planctomycetota</taxon>
        <taxon>Planctomycetia</taxon>
        <taxon>Pirellulales</taxon>
        <taxon>Pirellulaceae</taxon>
        <taxon>Novipirellula</taxon>
    </lineage>
</organism>
<comment type="catalytic activity">
    <reaction evidence="4">
        <text>cyclic dehypoxanthinylfutalosinate = 1,4-dihydroxy-6-naphthoate + dihydroxyacetone</text>
        <dbReference type="Rhea" id="RHEA:33087"/>
        <dbReference type="ChEBI" id="CHEBI:16016"/>
        <dbReference type="ChEBI" id="CHEBI:64254"/>
        <dbReference type="ChEBI" id="CHEBI:64270"/>
        <dbReference type="EC" id="4.1.99.29"/>
    </reaction>
</comment>
<comment type="caution">
    <text evidence="5">The sequence shown here is derived from an EMBL/GenBank/DDBJ whole genome shotgun (WGS) entry which is preliminary data.</text>
</comment>
<dbReference type="InterPro" id="IPR003773">
    <property type="entry name" value="Menaquinone_biosynth"/>
</dbReference>
<evidence type="ECO:0000256" key="4">
    <source>
        <dbReference type="HAMAP-Rule" id="MF_00996"/>
    </source>
</evidence>
<accession>A0A5C6DW30</accession>
<evidence type="ECO:0000313" key="5">
    <source>
        <dbReference type="EMBL" id="TWU40454.1"/>
    </source>
</evidence>
<keyword evidence="2 4" id="KW-0474">Menaquinone biosynthesis</keyword>
<gene>
    <name evidence="4 5" type="primary">mqnD</name>
    <name evidence="5" type="ORF">Poly41_12870</name>
</gene>
<evidence type="ECO:0000256" key="1">
    <source>
        <dbReference type="ARBA" id="ARBA00004863"/>
    </source>
</evidence>
<keyword evidence="6" id="KW-1185">Reference proteome</keyword>
<dbReference type="OrthoDB" id="9809439at2"/>
<name>A0A5C6DW30_9BACT</name>
<comment type="function">
    <text evidence="4">Catalyzes the conversion of cyclic dehypoxanthine futalosine (cyclic DHFL) into 1,4-dihydroxy-6-naphthoate, a step in the biosynthesis of menaquinone (MK, vitamin K2).</text>
</comment>
<proteinExistence type="inferred from homology"/>
<protein>
    <recommendedName>
        <fullName evidence="4">1,4-dihydroxy-6-naphtoate synthase</fullName>
        <ecNumber evidence="4">4.1.99.29</ecNumber>
    </recommendedName>
    <alternativeName>
        <fullName evidence="4">Menaquinone biosynthetic enzyme MqnD</fullName>
    </alternativeName>
</protein>
<dbReference type="InterPro" id="IPR030869">
    <property type="entry name" value="MqnD"/>
</dbReference>
<comment type="pathway">
    <text evidence="1 4">Quinol/quinone metabolism; menaquinone biosynthesis.</text>
</comment>
<feature type="binding site" evidence="4">
    <location>
        <begin position="114"/>
        <end position="115"/>
    </location>
    <ligand>
        <name>substrate</name>
    </ligand>
</feature>
<keyword evidence="3 4" id="KW-0456">Lyase</keyword>
<dbReference type="Proteomes" id="UP000319143">
    <property type="component" value="Unassembled WGS sequence"/>
</dbReference>
<evidence type="ECO:0000256" key="3">
    <source>
        <dbReference type="ARBA" id="ARBA00023239"/>
    </source>
</evidence>
<dbReference type="GO" id="GO:0009234">
    <property type="term" value="P:menaquinone biosynthetic process"/>
    <property type="evidence" value="ECO:0007669"/>
    <property type="project" value="UniProtKB-UniRule"/>
</dbReference>
<dbReference type="AlphaFoldDB" id="A0A5C6DW30"/>
<dbReference type="GO" id="GO:0016830">
    <property type="term" value="F:carbon-carbon lyase activity"/>
    <property type="evidence" value="ECO:0007669"/>
    <property type="project" value="UniProtKB-UniRule"/>
</dbReference>
<dbReference type="PANTHER" id="PTHR37167:SF1">
    <property type="entry name" value="1,4-DIHYDROXY-6-NAPHTOATE SYNTHASE"/>
    <property type="match status" value="1"/>
</dbReference>
<dbReference type="Pfam" id="PF02621">
    <property type="entry name" value="VitK2_biosynth"/>
    <property type="match status" value="1"/>
</dbReference>
<dbReference type="EC" id="4.1.99.29" evidence="4"/>